<gene>
    <name evidence="1" type="ORF">NM688_g8128</name>
</gene>
<evidence type="ECO:0000313" key="2">
    <source>
        <dbReference type="Proteomes" id="UP001148662"/>
    </source>
</evidence>
<keyword evidence="2" id="KW-1185">Reference proteome</keyword>
<dbReference type="EMBL" id="JANHOG010002089">
    <property type="protein sequence ID" value="KAJ3527419.1"/>
    <property type="molecule type" value="Genomic_DNA"/>
</dbReference>
<organism evidence="1 2">
    <name type="scientific">Phlebia brevispora</name>
    <dbReference type="NCBI Taxonomy" id="194682"/>
    <lineage>
        <taxon>Eukaryota</taxon>
        <taxon>Fungi</taxon>
        <taxon>Dikarya</taxon>
        <taxon>Basidiomycota</taxon>
        <taxon>Agaricomycotina</taxon>
        <taxon>Agaricomycetes</taxon>
        <taxon>Polyporales</taxon>
        <taxon>Meruliaceae</taxon>
        <taxon>Phlebia</taxon>
    </lineage>
</organism>
<dbReference type="Proteomes" id="UP001148662">
    <property type="component" value="Unassembled WGS sequence"/>
</dbReference>
<sequence length="176" mass="18331">MQFIALFIAFFAALAGRAYAQINATTFNITLPGLGNVTANQFLSFNDADLTTKCSGNLTAANNAISACTNNNATCLCSPPTVRLILECEQCYFEQLIAENRAMPDVRAGNAAALTAYATACNASAGVVLIADQTTLTLPSNWDGPYGQFLNAGATVFGVICTIVLGVGAITVVNTM</sequence>
<comment type="caution">
    <text evidence="1">The sequence shown here is derived from an EMBL/GenBank/DDBJ whole genome shotgun (WGS) entry which is preliminary data.</text>
</comment>
<proteinExistence type="predicted"/>
<accession>A0ACC1RWW1</accession>
<evidence type="ECO:0000313" key="1">
    <source>
        <dbReference type="EMBL" id="KAJ3527419.1"/>
    </source>
</evidence>
<name>A0ACC1RWW1_9APHY</name>
<protein>
    <submittedName>
        <fullName evidence="1">Uncharacterized protein</fullName>
    </submittedName>
</protein>
<reference evidence="1" key="1">
    <citation type="submission" date="2022-07" db="EMBL/GenBank/DDBJ databases">
        <title>Genome Sequence of Phlebia brevispora.</title>
        <authorList>
            <person name="Buettner E."/>
        </authorList>
    </citation>
    <scope>NUCLEOTIDE SEQUENCE</scope>
    <source>
        <strain evidence="1">MPL23</strain>
    </source>
</reference>